<keyword evidence="3" id="KW-1185">Reference proteome</keyword>
<dbReference type="RefSeq" id="WP_184864788.1">
    <property type="nucleotide sequence ID" value="NZ_JACHLK010000021.1"/>
</dbReference>
<evidence type="ECO:0000313" key="3">
    <source>
        <dbReference type="Proteomes" id="UP000575083"/>
    </source>
</evidence>
<dbReference type="AlphaFoldDB" id="A0A7X0PKE1"/>
<organism evidence="2 3">
    <name type="scientific">Acidovorax soli</name>
    <dbReference type="NCBI Taxonomy" id="592050"/>
    <lineage>
        <taxon>Bacteria</taxon>
        <taxon>Pseudomonadati</taxon>
        <taxon>Pseudomonadota</taxon>
        <taxon>Betaproteobacteria</taxon>
        <taxon>Burkholderiales</taxon>
        <taxon>Comamonadaceae</taxon>
        <taxon>Acidovorax</taxon>
    </lineage>
</organism>
<evidence type="ECO:0000313" key="2">
    <source>
        <dbReference type="EMBL" id="MBB6563592.1"/>
    </source>
</evidence>
<reference evidence="2 3" key="1">
    <citation type="submission" date="2020-08" db="EMBL/GenBank/DDBJ databases">
        <title>Functional genomics of gut bacteria from endangered species of beetles.</title>
        <authorList>
            <person name="Carlos-Shanley C."/>
        </authorList>
    </citation>
    <scope>NUCLEOTIDE SEQUENCE [LARGE SCALE GENOMIC DNA]</scope>
    <source>
        <strain evidence="2 3">S00198</strain>
    </source>
</reference>
<dbReference type="EMBL" id="JACHLK010000021">
    <property type="protein sequence ID" value="MBB6563592.1"/>
    <property type="molecule type" value="Genomic_DNA"/>
</dbReference>
<keyword evidence="1" id="KW-0732">Signal</keyword>
<name>A0A7X0PKE1_9BURK</name>
<proteinExistence type="predicted"/>
<accession>A0A7X0PKE1</accession>
<protein>
    <submittedName>
        <fullName evidence="2">Uncharacterized protein</fullName>
    </submittedName>
</protein>
<evidence type="ECO:0000256" key="1">
    <source>
        <dbReference type="SAM" id="SignalP"/>
    </source>
</evidence>
<dbReference type="Proteomes" id="UP000575083">
    <property type="component" value="Unassembled WGS sequence"/>
</dbReference>
<sequence length="204" mass="21779">MKTAFSALTCLAALAVMSPLSVQAQGVQINLAGSQVGVVDGQNLRINNVEYAGRRYILEVQWNPNAATFVPTKVSEQAASGLLCNAPVFASNARAGTLMLQVDPGNRAVQASVVNDGPQDPWSFSLYGWRFVHNQTAYSLTLKPSEVDPNTALMNLASSSLYSVRPLARGERLVVGTINNLPAGFNFNMPISSVVYGNQTTACQ</sequence>
<gene>
    <name evidence="2" type="ORF">HNP48_006316</name>
</gene>
<comment type="caution">
    <text evidence="2">The sequence shown here is derived from an EMBL/GenBank/DDBJ whole genome shotgun (WGS) entry which is preliminary data.</text>
</comment>
<feature type="chain" id="PRO_5031523999" evidence="1">
    <location>
        <begin position="25"/>
        <end position="204"/>
    </location>
</feature>
<feature type="signal peptide" evidence="1">
    <location>
        <begin position="1"/>
        <end position="24"/>
    </location>
</feature>